<dbReference type="InterPro" id="IPR050266">
    <property type="entry name" value="AB_hydrolase_sf"/>
</dbReference>
<keyword evidence="2" id="KW-0378">Hydrolase</keyword>
<evidence type="ECO:0000313" key="3">
    <source>
        <dbReference type="Proteomes" id="UP001484097"/>
    </source>
</evidence>
<dbReference type="Gene3D" id="3.40.50.1820">
    <property type="entry name" value="alpha/beta hydrolase"/>
    <property type="match status" value="1"/>
</dbReference>
<dbReference type="PANTHER" id="PTHR43798">
    <property type="entry name" value="MONOACYLGLYCEROL LIPASE"/>
    <property type="match status" value="1"/>
</dbReference>
<accession>A0ABV0IGV8</accession>
<proteinExistence type="predicted"/>
<organism evidence="2 3">
    <name type="scientific">Citricoccus nitrophenolicus</name>
    <dbReference type="NCBI Taxonomy" id="863575"/>
    <lineage>
        <taxon>Bacteria</taxon>
        <taxon>Bacillati</taxon>
        <taxon>Actinomycetota</taxon>
        <taxon>Actinomycetes</taxon>
        <taxon>Micrococcales</taxon>
        <taxon>Micrococcaceae</taxon>
        <taxon>Citricoccus</taxon>
    </lineage>
</organism>
<keyword evidence="3" id="KW-1185">Reference proteome</keyword>
<gene>
    <name evidence="2" type="ORF">ABDK96_04145</name>
</gene>
<dbReference type="SUPFAM" id="SSF53474">
    <property type="entry name" value="alpha/beta-Hydrolases"/>
    <property type="match status" value="1"/>
</dbReference>
<dbReference type="PANTHER" id="PTHR43798:SF33">
    <property type="entry name" value="HYDROLASE, PUTATIVE (AFU_ORTHOLOGUE AFUA_2G14860)-RELATED"/>
    <property type="match status" value="1"/>
</dbReference>
<name>A0ABV0IGV8_9MICC</name>
<evidence type="ECO:0000259" key="1">
    <source>
        <dbReference type="Pfam" id="PF12697"/>
    </source>
</evidence>
<dbReference type="GO" id="GO:0016787">
    <property type="term" value="F:hydrolase activity"/>
    <property type="evidence" value="ECO:0007669"/>
    <property type="project" value="UniProtKB-KW"/>
</dbReference>
<evidence type="ECO:0000313" key="2">
    <source>
        <dbReference type="EMBL" id="MEO9246864.1"/>
    </source>
</evidence>
<feature type="domain" description="AB hydrolase-1" evidence="1">
    <location>
        <begin position="73"/>
        <end position="297"/>
    </location>
</feature>
<dbReference type="RefSeq" id="WP_347919181.1">
    <property type="nucleotide sequence ID" value="NZ_JBDXMX010000002.1"/>
</dbReference>
<sequence>MGIGLVATWTFFAGPPGVGHFRSAEGRIDYLSAYQDSMDRLPEPTDTHDLRTSHGTIRVYEWATDLNRGETPILLVPGRASGVPMWMDNLENLAGERRVLAFDALGDSGLSEQAVPFEEFTDQAHPIDDVVSALAPEGVHLMGHSFGGAVASAYAHEYPERTATLTLLDPVFTLANPSPEMLWWSVVASLPGLPDAWRETALERIGGAEIDSEEDRDEPMTRMITAATAHYQAAVPQPAPLTDDQLERLSMPVYVALASRDSLAGGQDAVERAESLTDSTVKVWPDTTHSLPMQAAGELEPELLRFFADQDR</sequence>
<dbReference type="InterPro" id="IPR000073">
    <property type="entry name" value="AB_hydrolase_1"/>
</dbReference>
<comment type="caution">
    <text evidence="2">The sequence shown here is derived from an EMBL/GenBank/DDBJ whole genome shotgun (WGS) entry which is preliminary data.</text>
</comment>
<protein>
    <submittedName>
        <fullName evidence="2">Alpha/beta hydrolase</fullName>
    </submittedName>
</protein>
<dbReference type="EMBL" id="JBDXMX010000002">
    <property type="protein sequence ID" value="MEO9246864.1"/>
    <property type="molecule type" value="Genomic_DNA"/>
</dbReference>
<reference evidence="2 3" key="1">
    <citation type="submission" date="2024-05" db="EMBL/GenBank/DDBJ databases">
        <authorList>
            <person name="Yi C."/>
        </authorList>
    </citation>
    <scope>NUCLEOTIDE SEQUENCE [LARGE SCALE GENOMIC DNA]</scope>
    <source>
        <strain evidence="2 3">XS13</strain>
    </source>
</reference>
<dbReference type="InterPro" id="IPR029058">
    <property type="entry name" value="AB_hydrolase_fold"/>
</dbReference>
<dbReference type="Proteomes" id="UP001484097">
    <property type="component" value="Unassembled WGS sequence"/>
</dbReference>
<dbReference type="PRINTS" id="PR00111">
    <property type="entry name" value="ABHYDROLASE"/>
</dbReference>
<dbReference type="Pfam" id="PF12697">
    <property type="entry name" value="Abhydrolase_6"/>
    <property type="match status" value="1"/>
</dbReference>